<proteinExistence type="predicted"/>
<feature type="domain" description="Peptidase C14 caspase" evidence="1">
    <location>
        <begin position="3"/>
        <end position="178"/>
    </location>
</feature>
<gene>
    <name evidence="2" type="ORF">HCA89_13750</name>
</gene>
<dbReference type="PANTHER" id="PTHR22576">
    <property type="entry name" value="MUCOSA ASSOCIATED LYMPHOID TISSUE LYMPHOMA TRANSLOCATION PROTEIN 1/PARACASPASE"/>
    <property type="match status" value="1"/>
</dbReference>
<dbReference type="GO" id="GO:0006508">
    <property type="term" value="P:proteolysis"/>
    <property type="evidence" value="ECO:0007669"/>
    <property type="project" value="InterPro"/>
</dbReference>
<dbReference type="InterPro" id="IPR011600">
    <property type="entry name" value="Pept_C14_caspase"/>
</dbReference>
<dbReference type="Pfam" id="PF00656">
    <property type="entry name" value="Peptidase_C14"/>
    <property type="match status" value="1"/>
</dbReference>
<name>A0AB73HAZ9_LISIO</name>
<evidence type="ECO:0000259" key="1">
    <source>
        <dbReference type="Pfam" id="PF00656"/>
    </source>
</evidence>
<sequence length="322" mass="35128">MIKKALIIGIDDYPSAPLNGCVNDAESVSQLLETNGDGSPNFDISLNLNVKDKNTMISLLKALFKGSSDIALLYFSGHGSESQGGQIVTPDYVGDDLGVPMNTILGMANNSNCKNVIIILDCCFAGNLGESYTTGGTESHLGEGVTIMTASPRDDVAIESKGQGVFTSLLIQGLNGGASDITGKITPASLYSFIDQSLGAWEPRPIFKTNISSFLPIRTIEPKVSITTLRKLSQYFPNQSDELDLDPSFEYTNSHDIEHEVIEPYATQKNVNIFRDLQLFESVGLIEPVGENHMYFAAMHSKSCKLTALGLHYWRLSKDRRF</sequence>
<dbReference type="SUPFAM" id="SSF52129">
    <property type="entry name" value="Caspase-like"/>
    <property type="match status" value="1"/>
</dbReference>
<dbReference type="InterPro" id="IPR052039">
    <property type="entry name" value="Caspase-related_regulators"/>
</dbReference>
<dbReference type="InterPro" id="IPR029030">
    <property type="entry name" value="Caspase-like_dom_sf"/>
</dbReference>
<dbReference type="Gene3D" id="3.40.50.1460">
    <property type="match status" value="1"/>
</dbReference>
<dbReference type="AlphaFoldDB" id="A0AB73HAZ9"/>
<organism evidence="2 3">
    <name type="scientific">Listeria innocua</name>
    <dbReference type="NCBI Taxonomy" id="1642"/>
    <lineage>
        <taxon>Bacteria</taxon>
        <taxon>Bacillati</taxon>
        <taxon>Bacillota</taxon>
        <taxon>Bacilli</taxon>
        <taxon>Bacillales</taxon>
        <taxon>Listeriaceae</taxon>
        <taxon>Listeria</taxon>
    </lineage>
</organism>
<dbReference type="RefSeq" id="WP_120012916.1">
    <property type="nucleotide sequence ID" value="NZ_JAARXV010000008.1"/>
</dbReference>
<dbReference type="GO" id="GO:0004197">
    <property type="term" value="F:cysteine-type endopeptidase activity"/>
    <property type="evidence" value="ECO:0007669"/>
    <property type="project" value="InterPro"/>
</dbReference>
<protein>
    <submittedName>
        <fullName evidence="2">Caspase family protein</fullName>
    </submittedName>
</protein>
<reference evidence="2 3" key="1">
    <citation type="submission" date="2020-03" db="EMBL/GenBank/DDBJ databases">
        <title>Soil Listeria distribution.</title>
        <authorList>
            <person name="Liao J."/>
            <person name="Wiedmann M."/>
        </authorList>
    </citation>
    <scope>NUCLEOTIDE SEQUENCE [LARGE SCALE GENOMIC DNA]</scope>
    <source>
        <strain evidence="2 3">FSL L7-0297</strain>
    </source>
</reference>
<evidence type="ECO:0000313" key="2">
    <source>
        <dbReference type="EMBL" id="MBC2143375.1"/>
    </source>
</evidence>
<accession>A0AB73HAZ9</accession>
<dbReference type="Proteomes" id="UP000552309">
    <property type="component" value="Unassembled WGS sequence"/>
</dbReference>
<comment type="caution">
    <text evidence="2">The sequence shown here is derived from an EMBL/GenBank/DDBJ whole genome shotgun (WGS) entry which is preliminary data.</text>
</comment>
<dbReference type="EMBL" id="JAARXV010000008">
    <property type="protein sequence ID" value="MBC2143375.1"/>
    <property type="molecule type" value="Genomic_DNA"/>
</dbReference>
<dbReference type="PANTHER" id="PTHR22576:SF37">
    <property type="entry name" value="MUCOSA-ASSOCIATED LYMPHOID TISSUE LYMPHOMA TRANSLOCATION PROTEIN 1"/>
    <property type="match status" value="1"/>
</dbReference>
<evidence type="ECO:0000313" key="3">
    <source>
        <dbReference type="Proteomes" id="UP000552309"/>
    </source>
</evidence>